<evidence type="ECO:0000313" key="4">
    <source>
        <dbReference type="Proteomes" id="UP001055303"/>
    </source>
</evidence>
<accession>A0A564G6C3</accession>
<dbReference type="SUPFAM" id="SSF47336">
    <property type="entry name" value="ACP-like"/>
    <property type="match status" value="1"/>
</dbReference>
<keyword evidence="4" id="KW-1185">Reference proteome</keyword>
<dbReference type="RefSeq" id="WP_144769313.1">
    <property type="nucleotide sequence ID" value="NZ_BPQI01000160.1"/>
</dbReference>
<reference evidence="1" key="3">
    <citation type="submission" date="2021-08" db="EMBL/GenBank/DDBJ databases">
        <authorList>
            <person name="Tani A."/>
            <person name="Ola A."/>
            <person name="Ogura Y."/>
            <person name="Katsura K."/>
            <person name="Hayashi T."/>
        </authorList>
    </citation>
    <scope>NUCLEOTIDE SEQUENCE</scope>
    <source>
        <strain evidence="1">DSM 22415</strain>
    </source>
</reference>
<reference evidence="2 3" key="1">
    <citation type="submission" date="2019-06" db="EMBL/GenBank/DDBJ databases">
        <authorList>
            <person name="Rodrigo-Torres L."/>
            <person name="Arahal R. D."/>
            <person name="Lucena T."/>
        </authorList>
    </citation>
    <scope>NUCLEOTIDE SEQUENCE [LARGE SCALE GENOMIC DNA]</scope>
    <source>
        <strain evidence="2 3">SW08-7</strain>
    </source>
</reference>
<dbReference type="OrthoDB" id="9811033at2"/>
<evidence type="ECO:0000313" key="2">
    <source>
        <dbReference type="EMBL" id="VUF16115.1"/>
    </source>
</evidence>
<evidence type="ECO:0000313" key="1">
    <source>
        <dbReference type="EMBL" id="GJD58633.1"/>
    </source>
</evidence>
<organism evidence="2 3">
    <name type="scientific">Methylobacterium dankookense</name>
    <dbReference type="NCBI Taxonomy" id="560405"/>
    <lineage>
        <taxon>Bacteria</taxon>
        <taxon>Pseudomonadati</taxon>
        <taxon>Pseudomonadota</taxon>
        <taxon>Alphaproteobacteria</taxon>
        <taxon>Hyphomicrobiales</taxon>
        <taxon>Methylobacteriaceae</taxon>
        <taxon>Methylobacterium</taxon>
    </lineage>
</organism>
<dbReference type="EMBL" id="CABFVH010000098">
    <property type="protein sequence ID" value="VUF16115.1"/>
    <property type="molecule type" value="Genomic_DNA"/>
</dbReference>
<sequence length="80" mass="8700">MTVLSRLQDVARTVFEDERIVLERGSTAADIAEWDSVSHISLVLAVEAAFGMRFGTAEIGSLENVGAFVDLIERKMTDAA</sequence>
<dbReference type="InterPro" id="IPR036736">
    <property type="entry name" value="ACP-like_sf"/>
</dbReference>
<dbReference type="EMBL" id="BPQI01000160">
    <property type="protein sequence ID" value="GJD58633.1"/>
    <property type="molecule type" value="Genomic_DNA"/>
</dbReference>
<name>A0A564G6C3_9HYPH</name>
<dbReference type="Gene3D" id="1.10.1200.10">
    <property type="entry name" value="ACP-like"/>
    <property type="match status" value="1"/>
</dbReference>
<evidence type="ECO:0000313" key="3">
    <source>
        <dbReference type="Proteomes" id="UP000401717"/>
    </source>
</evidence>
<dbReference type="Proteomes" id="UP000401717">
    <property type="component" value="Unassembled WGS sequence"/>
</dbReference>
<dbReference type="Proteomes" id="UP001055303">
    <property type="component" value="Unassembled WGS sequence"/>
</dbReference>
<gene>
    <name evidence="2" type="primary">acpP_2</name>
    <name evidence="1" type="ORF">IFDJLNFL_4555</name>
    <name evidence="2" type="ORF">MTDSW087_05872</name>
</gene>
<reference evidence="1" key="2">
    <citation type="journal article" date="2021" name="Front. Microbiol.">
        <title>Comprehensive Comparative Genomics and Phenotyping of Methylobacterium Species.</title>
        <authorList>
            <person name="Alessa O."/>
            <person name="Ogura Y."/>
            <person name="Fujitani Y."/>
            <person name="Takami H."/>
            <person name="Hayashi T."/>
            <person name="Sahin N."/>
            <person name="Tani A."/>
        </authorList>
    </citation>
    <scope>NUCLEOTIDE SEQUENCE</scope>
    <source>
        <strain evidence="1">DSM 22415</strain>
    </source>
</reference>
<dbReference type="AlphaFoldDB" id="A0A564G6C3"/>
<proteinExistence type="predicted"/>
<protein>
    <submittedName>
        <fullName evidence="2">Acyl carrier protein</fullName>
    </submittedName>
</protein>